<proteinExistence type="predicted"/>
<protein>
    <submittedName>
        <fullName evidence="1">Uncharacterized protein</fullName>
    </submittedName>
</protein>
<dbReference type="Proteomes" id="UP000299102">
    <property type="component" value="Unassembled WGS sequence"/>
</dbReference>
<evidence type="ECO:0000313" key="2">
    <source>
        <dbReference type="Proteomes" id="UP000299102"/>
    </source>
</evidence>
<keyword evidence="2" id="KW-1185">Reference proteome</keyword>
<sequence>MVAPRAVMTAVESVAFESGGHHRVGPGHGRIGRMTFFNSSLLKLSIAFEACNGRLKTSGLDVVTAVVTVVVNSPGPHYTSVRGV</sequence>
<comment type="caution">
    <text evidence="1">The sequence shown here is derived from an EMBL/GenBank/DDBJ whole genome shotgun (WGS) entry which is preliminary data.</text>
</comment>
<dbReference type="AlphaFoldDB" id="A0A4C1XE16"/>
<gene>
    <name evidence="1" type="ORF">EVAR_50832_1</name>
</gene>
<accession>A0A4C1XE16</accession>
<dbReference type="EMBL" id="BGZK01000812">
    <property type="protein sequence ID" value="GBP61350.1"/>
    <property type="molecule type" value="Genomic_DNA"/>
</dbReference>
<name>A0A4C1XE16_EUMVA</name>
<evidence type="ECO:0000313" key="1">
    <source>
        <dbReference type="EMBL" id="GBP61350.1"/>
    </source>
</evidence>
<organism evidence="1 2">
    <name type="scientific">Eumeta variegata</name>
    <name type="common">Bagworm moth</name>
    <name type="synonym">Eumeta japonica</name>
    <dbReference type="NCBI Taxonomy" id="151549"/>
    <lineage>
        <taxon>Eukaryota</taxon>
        <taxon>Metazoa</taxon>
        <taxon>Ecdysozoa</taxon>
        <taxon>Arthropoda</taxon>
        <taxon>Hexapoda</taxon>
        <taxon>Insecta</taxon>
        <taxon>Pterygota</taxon>
        <taxon>Neoptera</taxon>
        <taxon>Endopterygota</taxon>
        <taxon>Lepidoptera</taxon>
        <taxon>Glossata</taxon>
        <taxon>Ditrysia</taxon>
        <taxon>Tineoidea</taxon>
        <taxon>Psychidae</taxon>
        <taxon>Oiketicinae</taxon>
        <taxon>Eumeta</taxon>
    </lineage>
</organism>
<reference evidence="1 2" key="1">
    <citation type="journal article" date="2019" name="Commun. Biol.">
        <title>The bagworm genome reveals a unique fibroin gene that provides high tensile strength.</title>
        <authorList>
            <person name="Kono N."/>
            <person name="Nakamura H."/>
            <person name="Ohtoshi R."/>
            <person name="Tomita M."/>
            <person name="Numata K."/>
            <person name="Arakawa K."/>
        </authorList>
    </citation>
    <scope>NUCLEOTIDE SEQUENCE [LARGE SCALE GENOMIC DNA]</scope>
</reference>